<name>A0A1S4L9W2_IXOSC</name>
<reference evidence="3" key="1">
    <citation type="submission" date="2008-03" db="EMBL/GenBank/DDBJ databases">
        <title>Annotation of Ixodes scapularis.</title>
        <authorList>
            <consortium name="Ixodes scapularis Genome Project Consortium"/>
            <person name="Caler E."/>
            <person name="Hannick L.I."/>
            <person name="Bidwell S."/>
            <person name="Joardar V."/>
            <person name="Thiagarajan M."/>
            <person name="Amedeo P."/>
            <person name="Galinsky K.J."/>
            <person name="Schobel S."/>
            <person name="Inman J."/>
            <person name="Hostetler J."/>
            <person name="Miller J."/>
            <person name="Hammond M."/>
            <person name="Megy K."/>
            <person name="Lawson D."/>
            <person name="Kodira C."/>
            <person name="Sutton G."/>
            <person name="Meyer J."/>
            <person name="Hill C.A."/>
            <person name="Birren B."/>
            <person name="Nene V."/>
            <person name="Collins F."/>
            <person name="Alarcon-Chaidez F."/>
            <person name="Wikel S."/>
            <person name="Strausberg R."/>
        </authorList>
    </citation>
    <scope>NUCLEOTIDE SEQUENCE [LARGE SCALE GENOMIC DNA]</scope>
    <source>
        <strain evidence="3">Wikel</strain>
    </source>
</reference>
<evidence type="ECO:0000256" key="1">
    <source>
        <dbReference type="SAM" id="MobiDB-lite"/>
    </source>
</evidence>
<feature type="compositionally biased region" description="Basic and acidic residues" evidence="1">
    <location>
        <begin position="104"/>
        <end position="118"/>
    </location>
</feature>
<dbReference type="VEuPathDB" id="VectorBase:ISCI010970"/>
<organism evidence="2 3">
    <name type="scientific">Ixodes scapularis</name>
    <name type="common">Black-legged tick</name>
    <name type="synonym">Deer tick</name>
    <dbReference type="NCBI Taxonomy" id="6945"/>
    <lineage>
        <taxon>Eukaryota</taxon>
        <taxon>Metazoa</taxon>
        <taxon>Ecdysozoa</taxon>
        <taxon>Arthropoda</taxon>
        <taxon>Chelicerata</taxon>
        <taxon>Arachnida</taxon>
        <taxon>Acari</taxon>
        <taxon>Parasitiformes</taxon>
        <taxon>Ixodida</taxon>
        <taxon>Ixodoidea</taxon>
        <taxon>Ixodidae</taxon>
        <taxon>Ixodinae</taxon>
        <taxon>Ixodes</taxon>
    </lineage>
</organism>
<evidence type="ECO:0000313" key="2">
    <source>
        <dbReference type="EnsemblMetazoa" id="ISCW010970-PA"/>
    </source>
</evidence>
<dbReference type="AlphaFoldDB" id="A0A1S4L9W2"/>
<proteinExistence type="predicted"/>
<dbReference type="EMBL" id="ABJB010368172">
    <property type="status" value="NOT_ANNOTATED_CDS"/>
    <property type="molecule type" value="Genomic_DNA"/>
</dbReference>
<keyword evidence="3" id="KW-1185">Reference proteome</keyword>
<sequence>PARQKAESVNSRKILDRTDDKTLSKEGSSRKKNESEQTKHTALNDKTKGNTQKKPCTKKKGKKKKRTLRKTLETIVVTVKNKSEIRLRKEFLRKMKRMQGKKKTGMEQEKRGGSEKGKKERKLNKV</sequence>
<feature type="compositionally biased region" description="Basic and acidic residues" evidence="1">
    <location>
        <begin position="13"/>
        <end position="48"/>
    </location>
</feature>
<feature type="region of interest" description="Disordered" evidence="1">
    <location>
        <begin position="90"/>
        <end position="126"/>
    </location>
</feature>
<dbReference type="VEuPathDB" id="VectorBase:ISCW010970"/>
<dbReference type="InParanoid" id="A0A1S4L9W2"/>
<feature type="region of interest" description="Disordered" evidence="1">
    <location>
        <begin position="1"/>
        <end position="70"/>
    </location>
</feature>
<evidence type="ECO:0000313" key="3">
    <source>
        <dbReference type="Proteomes" id="UP000001555"/>
    </source>
</evidence>
<accession>A0A1S4L9W2</accession>
<feature type="compositionally biased region" description="Basic residues" evidence="1">
    <location>
        <begin position="94"/>
        <end position="103"/>
    </location>
</feature>
<dbReference type="EnsemblMetazoa" id="ISCW010970-RA">
    <property type="protein sequence ID" value="ISCW010970-PA"/>
    <property type="gene ID" value="ISCW010970"/>
</dbReference>
<protein>
    <submittedName>
        <fullName evidence="2">Uncharacterized protein</fullName>
    </submittedName>
</protein>
<dbReference type="Proteomes" id="UP000001555">
    <property type="component" value="Unassembled WGS sequence"/>
</dbReference>
<reference evidence="2" key="2">
    <citation type="submission" date="2020-05" db="UniProtKB">
        <authorList>
            <consortium name="EnsemblMetazoa"/>
        </authorList>
    </citation>
    <scope>IDENTIFICATION</scope>
    <source>
        <strain evidence="2">wikel</strain>
    </source>
</reference>
<feature type="compositionally biased region" description="Basic residues" evidence="1">
    <location>
        <begin position="55"/>
        <end position="69"/>
    </location>
</feature>
<dbReference type="EMBL" id="ABJB010102640">
    <property type="status" value="NOT_ANNOTATED_CDS"/>
    <property type="molecule type" value="Genomic_DNA"/>
</dbReference>